<comment type="caution">
    <text evidence="3">The sequence shown here is derived from an EMBL/GenBank/DDBJ whole genome shotgun (WGS) entry which is preliminary data.</text>
</comment>
<keyword evidence="2" id="KW-0732">Signal</keyword>
<dbReference type="OrthoDB" id="4952306at2"/>
<proteinExistence type="predicted"/>
<reference evidence="3 4" key="1">
    <citation type="submission" date="2019-03" db="EMBL/GenBank/DDBJ databases">
        <title>Genome Sequencing and Assembly of Various Microbes Isolated from Partially Reclaimed Soil and Acid Mine Drainage (AMD) Site.</title>
        <authorList>
            <person name="Steinbock B."/>
            <person name="Bechtold R."/>
            <person name="Sevigny J.L."/>
            <person name="Thomas D."/>
            <person name="Cuthill L.R."/>
            <person name="Aveiro Johannsen E.J."/>
            <person name="Thomas K."/>
            <person name="Ghosh A."/>
        </authorList>
    </citation>
    <scope>NUCLEOTIDE SEQUENCE [LARGE SCALE GENOMIC DNA]</scope>
    <source>
        <strain evidence="3 4">S-A1</strain>
    </source>
</reference>
<protein>
    <submittedName>
        <fullName evidence="3">Uncharacterized protein</fullName>
    </submittedName>
</protein>
<dbReference type="RefSeq" id="WP_133346398.1">
    <property type="nucleotide sequence ID" value="NZ_SMZQ01000001.1"/>
</dbReference>
<feature type="signal peptide" evidence="2">
    <location>
        <begin position="1"/>
        <end position="21"/>
    </location>
</feature>
<feature type="chain" id="PRO_5039727958" evidence="2">
    <location>
        <begin position="22"/>
        <end position="233"/>
    </location>
</feature>
<evidence type="ECO:0000256" key="2">
    <source>
        <dbReference type="SAM" id="SignalP"/>
    </source>
</evidence>
<evidence type="ECO:0000313" key="3">
    <source>
        <dbReference type="EMBL" id="TDL41736.1"/>
    </source>
</evidence>
<dbReference type="AlphaFoldDB" id="A0A4R5YCA7"/>
<accession>A0A4R5YCA7</accession>
<organism evidence="3 4">
    <name type="scientific">Arthrobacter nitrophenolicus</name>
    <dbReference type="NCBI Taxonomy" id="683150"/>
    <lineage>
        <taxon>Bacteria</taxon>
        <taxon>Bacillati</taxon>
        <taxon>Actinomycetota</taxon>
        <taxon>Actinomycetes</taxon>
        <taxon>Micrococcales</taxon>
        <taxon>Micrococcaceae</taxon>
        <taxon>Arthrobacter</taxon>
    </lineage>
</organism>
<dbReference type="EMBL" id="SMZQ01000001">
    <property type="protein sequence ID" value="TDL41736.1"/>
    <property type="molecule type" value="Genomic_DNA"/>
</dbReference>
<dbReference type="Proteomes" id="UP000294621">
    <property type="component" value="Unassembled WGS sequence"/>
</dbReference>
<evidence type="ECO:0000313" key="4">
    <source>
        <dbReference type="Proteomes" id="UP000294621"/>
    </source>
</evidence>
<evidence type="ECO:0000256" key="1">
    <source>
        <dbReference type="SAM" id="MobiDB-lite"/>
    </source>
</evidence>
<feature type="region of interest" description="Disordered" evidence="1">
    <location>
        <begin position="35"/>
        <end position="88"/>
    </location>
</feature>
<sequence length="233" mass="23686">MLIKRLVLCGCGIAILLGGTAVVLDSLTHDQAATPVQAEGSSATPTPGPGGSANPPSDDQSDVPIDGQNAEADQSNGTTRPEENGKARELEVLPPVSASPTGLPAPSPPAALVSEPLPAAASAQGTLVEGFPSNIVSFPDGTAIVFTGISPSDGTLQATAEGIVELSREKVIGHFQQILQSHGFRSEEAPAVTGQQALRLARGNDSVSVTFSTTGTGSTRFSLLGNFHTEPGW</sequence>
<name>A0A4R5YCA7_9MICC</name>
<gene>
    <name evidence="3" type="ORF">E2R57_03590</name>
</gene>